<dbReference type="CDD" id="cd05233">
    <property type="entry name" value="SDR_c"/>
    <property type="match status" value="1"/>
</dbReference>
<dbReference type="SUPFAM" id="SSF51735">
    <property type="entry name" value="NAD(P)-binding Rossmann-fold domains"/>
    <property type="match status" value="1"/>
</dbReference>
<dbReference type="Pfam" id="PF00106">
    <property type="entry name" value="adh_short"/>
    <property type="match status" value="1"/>
</dbReference>
<protein>
    <submittedName>
        <fullName evidence="3">Short-chain dehydrogenase</fullName>
    </submittedName>
</protein>
<dbReference type="Proteomes" id="UP000193387">
    <property type="component" value="Unassembled WGS sequence"/>
</dbReference>
<dbReference type="GO" id="GO:0016616">
    <property type="term" value="F:oxidoreductase activity, acting on the CH-OH group of donors, NAD or NADP as acceptor"/>
    <property type="evidence" value="ECO:0007669"/>
    <property type="project" value="TreeGrafter"/>
</dbReference>
<sequence length="296" mass="30291">MSGSDLLRGRGAVVSGGSRGIGRAVAEELSRLGAAVVVNGRDAEAVGETITAIGASGGRATGVVGPANDGRVAAALVDECLSAFGTLDILVNCAGIAEPPGSSILTIPPEEFDRLIDAHLGTAFQTCRAAARVMAERGRGAIINTGSVAFLGDYGGTGYPAGKGAVNALTMAVAAELKAYGVRANVVCPGARTRLSTGPAYESHIEDLHRRGLLDELTMRASLDGAPASFVAPLYAYLASDLARDVTGRMFVAAGGFVGSFDRPTPRVLAYRDHRRAAPWSIHELHEKIGGAAPGP</sequence>
<evidence type="ECO:0000256" key="1">
    <source>
        <dbReference type="ARBA" id="ARBA00006484"/>
    </source>
</evidence>
<proteinExistence type="inferred from homology"/>
<evidence type="ECO:0000313" key="3">
    <source>
        <dbReference type="EMBL" id="ORW70098.1"/>
    </source>
</evidence>
<dbReference type="GO" id="GO:0030497">
    <property type="term" value="P:fatty acid elongation"/>
    <property type="evidence" value="ECO:0007669"/>
    <property type="project" value="TreeGrafter"/>
</dbReference>
<keyword evidence="4" id="KW-1185">Reference proteome</keyword>
<dbReference type="RefSeq" id="WP_085256764.1">
    <property type="nucleotide sequence ID" value="NZ_AP022573.1"/>
</dbReference>
<dbReference type="InterPro" id="IPR036291">
    <property type="entry name" value="NAD(P)-bd_dom_sf"/>
</dbReference>
<evidence type="ECO:0000313" key="4">
    <source>
        <dbReference type="Proteomes" id="UP000193387"/>
    </source>
</evidence>
<dbReference type="EMBL" id="LQPR01000041">
    <property type="protein sequence ID" value="ORW70098.1"/>
    <property type="molecule type" value="Genomic_DNA"/>
</dbReference>
<organism evidence="3 4">
    <name type="scientific">Mycobacterium saskatchewanense</name>
    <dbReference type="NCBI Taxonomy" id="220927"/>
    <lineage>
        <taxon>Bacteria</taxon>
        <taxon>Bacillati</taxon>
        <taxon>Actinomycetota</taxon>
        <taxon>Actinomycetes</taxon>
        <taxon>Mycobacteriales</taxon>
        <taxon>Mycobacteriaceae</taxon>
        <taxon>Mycobacterium</taxon>
        <taxon>Mycobacterium simiae complex</taxon>
    </lineage>
</organism>
<dbReference type="PANTHER" id="PTHR42760">
    <property type="entry name" value="SHORT-CHAIN DEHYDROGENASES/REDUCTASES FAMILY MEMBER"/>
    <property type="match status" value="1"/>
</dbReference>
<comment type="similarity">
    <text evidence="1 2">Belongs to the short-chain dehydrogenases/reductases (SDR) family.</text>
</comment>
<dbReference type="InterPro" id="IPR002347">
    <property type="entry name" value="SDR_fam"/>
</dbReference>
<name>A0AAJ3NPV0_9MYCO</name>
<comment type="caution">
    <text evidence="3">The sequence shown here is derived from an EMBL/GenBank/DDBJ whole genome shotgun (WGS) entry which is preliminary data.</text>
</comment>
<evidence type="ECO:0000256" key="2">
    <source>
        <dbReference type="RuleBase" id="RU000363"/>
    </source>
</evidence>
<accession>A0AAJ3NPV0</accession>
<gene>
    <name evidence="3" type="ORF">AWC23_18090</name>
</gene>
<dbReference type="Gene3D" id="3.40.50.720">
    <property type="entry name" value="NAD(P)-binding Rossmann-like Domain"/>
    <property type="match status" value="1"/>
</dbReference>
<reference evidence="3 4" key="1">
    <citation type="submission" date="2016-01" db="EMBL/GenBank/DDBJ databases">
        <title>The new phylogeny of the genus Mycobacterium.</title>
        <authorList>
            <person name="Tarcisio F."/>
            <person name="Conor M."/>
            <person name="Antonella G."/>
            <person name="Elisabetta G."/>
            <person name="Giulia F.S."/>
            <person name="Sara T."/>
            <person name="Anna F."/>
            <person name="Clotilde B."/>
            <person name="Roberto B."/>
            <person name="Veronica D.S."/>
            <person name="Fabio R."/>
            <person name="Monica P."/>
            <person name="Olivier J."/>
            <person name="Enrico T."/>
            <person name="Nicola S."/>
        </authorList>
    </citation>
    <scope>NUCLEOTIDE SEQUENCE [LARGE SCALE GENOMIC DNA]</scope>
    <source>
        <strain evidence="3 4">DSM 44616</strain>
    </source>
</reference>
<dbReference type="PRINTS" id="PR00081">
    <property type="entry name" value="GDHRDH"/>
</dbReference>
<dbReference type="AlphaFoldDB" id="A0AAJ3NPV0"/>
<dbReference type="PRINTS" id="PR00080">
    <property type="entry name" value="SDRFAMILY"/>
</dbReference>
<dbReference type="PANTHER" id="PTHR42760:SF40">
    <property type="entry name" value="3-OXOACYL-[ACYL-CARRIER-PROTEIN] REDUCTASE, CHLOROPLASTIC"/>
    <property type="match status" value="1"/>
</dbReference>